<accession>A0A414EEZ4</accession>
<evidence type="ECO:0000313" key="1">
    <source>
        <dbReference type="EMBL" id="RHE41432.1"/>
    </source>
</evidence>
<dbReference type="Pfam" id="PF13527">
    <property type="entry name" value="Acetyltransf_9"/>
    <property type="match status" value="1"/>
</dbReference>
<evidence type="ECO:0000313" key="2">
    <source>
        <dbReference type="Proteomes" id="UP000283745"/>
    </source>
</evidence>
<dbReference type="SUPFAM" id="SSF55729">
    <property type="entry name" value="Acyl-CoA N-acyltransferases (Nat)"/>
    <property type="match status" value="1"/>
</dbReference>
<dbReference type="InterPro" id="IPR036527">
    <property type="entry name" value="SCP2_sterol-bd_dom_sf"/>
</dbReference>
<dbReference type="InterPro" id="IPR025559">
    <property type="entry name" value="Eis_dom"/>
</dbReference>
<keyword evidence="1" id="KW-0808">Transferase</keyword>
<dbReference type="Proteomes" id="UP000283745">
    <property type="component" value="Unassembled WGS sequence"/>
</dbReference>
<dbReference type="InterPro" id="IPR041380">
    <property type="entry name" value="Acetyltransf_17"/>
</dbReference>
<dbReference type="PANTHER" id="PTHR37817:SF1">
    <property type="entry name" value="N-ACETYLTRANSFERASE EIS"/>
    <property type="match status" value="1"/>
</dbReference>
<organism evidence="1 2">
    <name type="scientific">Blautia obeum</name>
    <dbReference type="NCBI Taxonomy" id="40520"/>
    <lineage>
        <taxon>Bacteria</taxon>
        <taxon>Bacillati</taxon>
        <taxon>Bacillota</taxon>
        <taxon>Clostridia</taxon>
        <taxon>Lachnospirales</taxon>
        <taxon>Lachnospiraceae</taxon>
        <taxon>Blautia</taxon>
    </lineage>
</organism>
<dbReference type="PROSITE" id="PS51186">
    <property type="entry name" value="GNAT"/>
    <property type="match status" value="1"/>
</dbReference>
<dbReference type="InterPro" id="IPR000182">
    <property type="entry name" value="GNAT_dom"/>
</dbReference>
<dbReference type="InterPro" id="IPR016181">
    <property type="entry name" value="Acyl_CoA_acyltransferase"/>
</dbReference>
<dbReference type="RefSeq" id="WP_015540740.1">
    <property type="nucleotide sequence ID" value="NZ_CABJFK010000002.1"/>
</dbReference>
<dbReference type="GO" id="GO:0034069">
    <property type="term" value="F:aminoglycoside N-acetyltransferase activity"/>
    <property type="evidence" value="ECO:0007669"/>
    <property type="project" value="TreeGrafter"/>
</dbReference>
<dbReference type="SUPFAM" id="SSF55718">
    <property type="entry name" value="SCP-like"/>
    <property type="match status" value="1"/>
</dbReference>
<dbReference type="AlphaFoldDB" id="A0A414EEZ4"/>
<dbReference type="InterPro" id="IPR051554">
    <property type="entry name" value="Acetyltransferase_Eis"/>
</dbReference>
<proteinExistence type="predicted"/>
<dbReference type="Gene3D" id="3.30.1050.10">
    <property type="entry name" value="SCP2 sterol-binding domain"/>
    <property type="match status" value="1"/>
</dbReference>
<protein>
    <submittedName>
        <fullName evidence="1">GNAT family N-acetyltransferase</fullName>
    </submittedName>
</protein>
<reference evidence="1 2" key="1">
    <citation type="submission" date="2018-08" db="EMBL/GenBank/DDBJ databases">
        <title>A genome reference for cultivated species of the human gut microbiota.</title>
        <authorList>
            <person name="Zou Y."/>
            <person name="Xue W."/>
            <person name="Luo G."/>
        </authorList>
    </citation>
    <scope>NUCLEOTIDE SEQUENCE [LARGE SCALE GENOMIC DNA]</scope>
    <source>
        <strain evidence="1 2">AM28-23</strain>
    </source>
</reference>
<dbReference type="PANTHER" id="PTHR37817">
    <property type="entry name" value="N-ACETYLTRANSFERASE EIS"/>
    <property type="match status" value="1"/>
</dbReference>
<dbReference type="GO" id="GO:0030649">
    <property type="term" value="P:aminoglycoside antibiotic catabolic process"/>
    <property type="evidence" value="ECO:0007669"/>
    <property type="project" value="TreeGrafter"/>
</dbReference>
<dbReference type="Pfam" id="PF13530">
    <property type="entry name" value="SCP2_2"/>
    <property type="match status" value="1"/>
</dbReference>
<dbReference type="Pfam" id="PF17668">
    <property type="entry name" value="Acetyltransf_17"/>
    <property type="match status" value="1"/>
</dbReference>
<dbReference type="Gene3D" id="3.40.630.30">
    <property type="match status" value="2"/>
</dbReference>
<dbReference type="EMBL" id="QSKF01000002">
    <property type="protein sequence ID" value="RHE41432.1"/>
    <property type="molecule type" value="Genomic_DNA"/>
</dbReference>
<gene>
    <name evidence="1" type="ORF">DW740_03820</name>
</gene>
<comment type="caution">
    <text evidence="1">The sequence shown here is derived from an EMBL/GenBank/DDBJ whole genome shotgun (WGS) entry which is preliminary data.</text>
</comment>
<sequence>MNNKKNLKMKPVGSEYMEQYNALLRYVFQVTEQELSSIGWQEREIIRAKFPTMEKADVIGWFDNDTLVSQVAVYPMHARIFGQTYAMGGLTGVGTYPEYSNMGLMHKLLEQALKNMKEKGQDICYLYPYSIPYYRRKGWELISDKISYEIKDYQLPKNRQVPGDVRRVKTESDELKETYERYAMRTHGAILRDDLAWNEYWLWDSDDIMAAIYYNEKNEPDGYVIYWIANEVFHIKDMIFINEDARTGLWNFVAAHFSMINQVEGDTYTDEPLAFLLEDAGIKEVISPYYMGRIVDFVSFIEKYPFKPSVLDREWKFKLIDPIMECNQGYFYLTISREGHGQVMRIMEKCEDTIDIQTMTTMLMGYKRPEYLAKIGRIQAAEWTIDMLEDAIEQQTPYISDYF</sequence>
<name>A0A414EEZ4_9FIRM</name>